<feature type="compositionally biased region" description="Acidic residues" evidence="1">
    <location>
        <begin position="12"/>
        <end position="32"/>
    </location>
</feature>
<organism evidence="2">
    <name type="scientific">Rhodnius neglectus</name>
    <dbReference type="NCBI Taxonomy" id="72488"/>
    <lineage>
        <taxon>Eukaryota</taxon>
        <taxon>Metazoa</taxon>
        <taxon>Ecdysozoa</taxon>
        <taxon>Arthropoda</taxon>
        <taxon>Hexapoda</taxon>
        <taxon>Insecta</taxon>
        <taxon>Pterygota</taxon>
        <taxon>Neoptera</taxon>
        <taxon>Paraneoptera</taxon>
        <taxon>Hemiptera</taxon>
        <taxon>Heteroptera</taxon>
        <taxon>Panheteroptera</taxon>
        <taxon>Cimicomorpha</taxon>
        <taxon>Reduviidae</taxon>
        <taxon>Triatominae</taxon>
        <taxon>Rhodnius</taxon>
    </lineage>
</organism>
<reference evidence="2" key="1">
    <citation type="journal article" date="2016" name="PLoS Negl. Trop. Dis.">
        <title>A Deep Insight into the Sialome of Rhodnius neglectus, a Vector of Chagas Disease.</title>
        <authorList>
            <person name="Santiago P.B."/>
            <person name="Assumpcao T.C."/>
            <person name="Araujo C.N."/>
            <person name="Bastos I.M."/>
            <person name="Neves D."/>
            <person name="Silva I.G."/>
            <person name="Charneau S."/>
            <person name="Queiroz R.M."/>
            <person name="Raiol T."/>
            <person name="Oliveira J.V."/>
            <person name="Sousa M.V."/>
            <person name="Calvo E."/>
            <person name="Ribeiro J.M."/>
            <person name="Santana J.M."/>
        </authorList>
    </citation>
    <scope>NUCLEOTIDE SEQUENCE</scope>
    <source>
        <tissue evidence="2">Salivary glands</tissue>
    </source>
</reference>
<sequence length="272" mass="30277">MARKKTNNKTEEQEEFDVDEPSEVDESNDADENEGKQTSGSGRGRRSTRPRKPSSKALYKTESSSDVEGLDSEGESEEGEEDDSDEFAGGGAVKKRRGGAASGGARGRGRGRGAPPAKKKKVSKNKKGKDEDEDGDENEEEDDDGEMVDDEEDEEESVDEEEEEEDSETDVADTPPEYRSGCFVVLKTDFDNNKGDYPLWKIDGKSLLQKYDRYKNKGKDFFYKSTTIYAGWSKAVVDTYYPIKVESVKIGGQENAVRFDPAQIKPKEKEAK</sequence>
<evidence type="ECO:0000256" key="1">
    <source>
        <dbReference type="SAM" id="MobiDB-lite"/>
    </source>
</evidence>
<protein>
    <submittedName>
        <fullName evidence="2">Putative histone deacetylase 2c</fullName>
    </submittedName>
</protein>
<feature type="compositionally biased region" description="Acidic residues" evidence="1">
    <location>
        <begin position="131"/>
        <end position="171"/>
    </location>
</feature>
<accession>A0A0N7Z975</accession>
<dbReference type="EMBL" id="GDKW01001331">
    <property type="protein sequence ID" value="JAI55264.1"/>
    <property type="molecule type" value="mRNA"/>
</dbReference>
<feature type="compositionally biased region" description="Basic residues" evidence="1">
    <location>
        <begin position="43"/>
        <end position="54"/>
    </location>
</feature>
<feature type="compositionally biased region" description="Acidic residues" evidence="1">
    <location>
        <begin position="68"/>
        <end position="86"/>
    </location>
</feature>
<feature type="region of interest" description="Disordered" evidence="1">
    <location>
        <begin position="1"/>
        <end position="178"/>
    </location>
</feature>
<evidence type="ECO:0000313" key="2">
    <source>
        <dbReference type="EMBL" id="JAI55264.1"/>
    </source>
</evidence>
<name>A0A0N7Z975_9HEMI</name>
<feature type="compositionally biased region" description="Basic residues" evidence="1">
    <location>
        <begin position="107"/>
        <end position="127"/>
    </location>
</feature>
<proteinExistence type="evidence at transcript level"/>
<dbReference type="AlphaFoldDB" id="A0A0N7Z975"/>